<proteinExistence type="predicted"/>
<feature type="compositionally biased region" description="Pro residues" evidence="7">
    <location>
        <begin position="180"/>
        <end position="219"/>
    </location>
</feature>
<gene>
    <name evidence="9" type="ORF">EDB92DRAFT_1866066</name>
</gene>
<dbReference type="GO" id="GO:0043565">
    <property type="term" value="F:sequence-specific DNA binding"/>
    <property type="evidence" value="ECO:0007669"/>
    <property type="project" value="InterPro"/>
</dbReference>
<keyword evidence="10" id="KW-1185">Reference proteome</keyword>
<dbReference type="PANTHER" id="PTHR47172">
    <property type="entry name" value="OS01G0976800 PROTEIN"/>
    <property type="match status" value="1"/>
</dbReference>
<feature type="region of interest" description="Disordered" evidence="7">
    <location>
        <begin position="483"/>
        <end position="618"/>
    </location>
</feature>
<dbReference type="Pfam" id="PF00320">
    <property type="entry name" value="GATA"/>
    <property type="match status" value="1"/>
</dbReference>
<dbReference type="PANTHER" id="PTHR47172:SF24">
    <property type="entry name" value="GATA ZINC FINGER DOMAIN-CONTAINING PROTEIN 14-RELATED"/>
    <property type="match status" value="1"/>
</dbReference>
<feature type="compositionally biased region" description="Polar residues" evidence="7">
    <location>
        <begin position="1"/>
        <end position="20"/>
    </location>
</feature>
<evidence type="ECO:0000313" key="10">
    <source>
        <dbReference type="Proteomes" id="UP001201163"/>
    </source>
</evidence>
<evidence type="ECO:0000256" key="1">
    <source>
        <dbReference type="ARBA" id="ARBA00022723"/>
    </source>
</evidence>
<keyword evidence="5" id="KW-0804">Transcription</keyword>
<keyword evidence="3" id="KW-0862">Zinc</keyword>
<feature type="compositionally biased region" description="Polar residues" evidence="7">
    <location>
        <begin position="545"/>
        <end position="557"/>
    </location>
</feature>
<feature type="region of interest" description="Disordered" evidence="7">
    <location>
        <begin position="391"/>
        <end position="436"/>
    </location>
</feature>
<dbReference type="GO" id="GO:0006355">
    <property type="term" value="P:regulation of DNA-templated transcription"/>
    <property type="evidence" value="ECO:0007669"/>
    <property type="project" value="InterPro"/>
</dbReference>
<dbReference type="PROSITE" id="PS00344">
    <property type="entry name" value="GATA_ZN_FINGER_1"/>
    <property type="match status" value="1"/>
</dbReference>
<reference evidence="9" key="1">
    <citation type="submission" date="2022-01" db="EMBL/GenBank/DDBJ databases">
        <title>Comparative genomics reveals a dynamic genome evolution in the ectomycorrhizal milk-cap (Lactarius) mushrooms.</title>
        <authorList>
            <consortium name="DOE Joint Genome Institute"/>
            <person name="Lebreton A."/>
            <person name="Tang N."/>
            <person name="Kuo A."/>
            <person name="LaButti K."/>
            <person name="Drula E."/>
            <person name="Barry K."/>
            <person name="Clum A."/>
            <person name="Lipzen A."/>
            <person name="Mousain D."/>
            <person name="Ng V."/>
            <person name="Wang R."/>
            <person name="Wang X."/>
            <person name="Dai Y."/>
            <person name="Henrissat B."/>
            <person name="Grigoriev I.V."/>
            <person name="Guerin-Laguette A."/>
            <person name="Yu F."/>
            <person name="Martin F.M."/>
        </authorList>
    </citation>
    <scope>NUCLEOTIDE SEQUENCE</scope>
    <source>
        <strain evidence="9">QP</strain>
    </source>
</reference>
<dbReference type="PROSITE" id="PS50114">
    <property type="entry name" value="GATA_ZN_FINGER_2"/>
    <property type="match status" value="1"/>
</dbReference>
<feature type="compositionally biased region" description="Low complexity" evidence="7">
    <location>
        <begin position="490"/>
        <end position="511"/>
    </location>
</feature>
<evidence type="ECO:0000313" key="9">
    <source>
        <dbReference type="EMBL" id="KAH8990346.1"/>
    </source>
</evidence>
<comment type="caution">
    <text evidence="9">The sequence shown here is derived from an EMBL/GenBank/DDBJ whole genome shotgun (WGS) entry which is preliminary data.</text>
</comment>
<evidence type="ECO:0000256" key="6">
    <source>
        <dbReference type="PROSITE-ProRule" id="PRU00094"/>
    </source>
</evidence>
<keyword evidence="1" id="KW-0479">Metal-binding</keyword>
<dbReference type="InterPro" id="IPR013088">
    <property type="entry name" value="Znf_NHR/GATA"/>
</dbReference>
<dbReference type="AlphaFoldDB" id="A0AAD4Q7I1"/>
<keyword evidence="2 6" id="KW-0863">Zinc-finger</keyword>
<dbReference type="SUPFAM" id="SSF57716">
    <property type="entry name" value="Glucocorticoid receptor-like (DNA-binding domain)"/>
    <property type="match status" value="1"/>
</dbReference>
<evidence type="ECO:0000256" key="4">
    <source>
        <dbReference type="ARBA" id="ARBA00023015"/>
    </source>
</evidence>
<dbReference type="CDD" id="cd00202">
    <property type="entry name" value="ZnF_GATA"/>
    <property type="match status" value="1"/>
</dbReference>
<dbReference type="SMART" id="SM00401">
    <property type="entry name" value="ZnF_GATA"/>
    <property type="match status" value="1"/>
</dbReference>
<organism evidence="9 10">
    <name type="scientific">Lactarius akahatsu</name>
    <dbReference type="NCBI Taxonomy" id="416441"/>
    <lineage>
        <taxon>Eukaryota</taxon>
        <taxon>Fungi</taxon>
        <taxon>Dikarya</taxon>
        <taxon>Basidiomycota</taxon>
        <taxon>Agaricomycotina</taxon>
        <taxon>Agaricomycetes</taxon>
        <taxon>Russulales</taxon>
        <taxon>Russulaceae</taxon>
        <taxon>Lactarius</taxon>
    </lineage>
</organism>
<dbReference type="EMBL" id="JAKELL010000031">
    <property type="protein sequence ID" value="KAH8990346.1"/>
    <property type="molecule type" value="Genomic_DNA"/>
</dbReference>
<evidence type="ECO:0000256" key="3">
    <source>
        <dbReference type="ARBA" id="ARBA00022833"/>
    </source>
</evidence>
<feature type="domain" description="GATA-type" evidence="8">
    <location>
        <begin position="414"/>
        <end position="449"/>
    </location>
</feature>
<protein>
    <recommendedName>
        <fullName evidence="8">GATA-type domain-containing protein</fullName>
    </recommendedName>
</protein>
<evidence type="ECO:0000256" key="5">
    <source>
        <dbReference type="ARBA" id="ARBA00023163"/>
    </source>
</evidence>
<keyword evidence="4" id="KW-0805">Transcription regulation</keyword>
<evidence type="ECO:0000259" key="8">
    <source>
        <dbReference type="PROSITE" id="PS50114"/>
    </source>
</evidence>
<dbReference type="Proteomes" id="UP001201163">
    <property type="component" value="Unassembled WGS sequence"/>
</dbReference>
<dbReference type="Gene3D" id="3.30.50.10">
    <property type="entry name" value="Erythroid Transcription Factor GATA-1, subunit A"/>
    <property type="match status" value="1"/>
</dbReference>
<evidence type="ECO:0000256" key="7">
    <source>
        <dbReference type="SAM" id="MobiDB-lite"/>
    </source>
</evidence>
<feature type="compositionally biased region" description="Basic and acidic residues" evidence="7">
    <location>
        <begin position="351"/>
        <end position="362"/>
    </location>
</feature>
<feature type="region of interest" description="Disordered" evidence="7">
    <location>
        <begin position="337"/>
        <end position="365"/>
    </location>
</feature>
<evidence type="ECO:0000256" key="2">
    <source>
        <dbReference type="ARBA" id="ARBA00022771"/>
    </source>
</evidence>
<name>A0AAD4Q7I1_9AGAM</name>
<feature type="compositionally biased region" description="Polar residues" evidence="7">
    <location>
        <begin position="40"/>
        <end position="50"/>
    </location>
</feature>
<feature type="compositionally biased region" description="Basic and acidic residues" evidence="7">
    <location>
        <begin position="427"/>
        <end position="436"/>
    </location>
</feature>
<sequence length="618" mass="66169">MAFSHQPAQAHQGSLGTTRLPSIRDLNFAYDPPPQLPPDSASSPSGPVQQSDHRTGPAPSQPQRHDWSRPAPPPPQPSSIHMHRPQHSPVVVNSHDHPRHEPPFGQAGGNMSSQMPPPPPRDSESGQKRPRNSATPMGVSPRSSHTAYPQPPTYPTQPPPATSQYMVPPSHEQNQHHPAQYPPPPSGYPNYPPHMASRPPPPGYPHQHPHPSPYPPVPSPATEHWQQHPTVPSQPSPAHAPQVAYSKPVALVPTTVEARGPHVARPDMEKFKLRQGTVTELLQHCNVLYSFASKYAQAQANGTGVQKPSQAEIAEMSQRANLVMRLCEELKRLSLSEGELAKGPAPAVPPPEEHRPPKRPWEDISVDGAAGTDAEAQATAEADMALIRTKRATTAGQNGGPGQPKSKYRKRSRATPPGKCHSCNIRETPEWRRGPDGARTLCNACGLHYAKLMRKRDKAAGPDGKPPNIDLETLRASTRMAENSNRDANNRNGNAVSNNNSNGNQNVPANAAADTKPPLSPQSQKSDSARPSPAVSKGGPPQSPVSPATSSYHSNPTGPGVPPQPQSSHPAQMMPPSIPSGASDAAPPTWQSARGYPAEHGSFMRAHAPPSHARGAPP</sequence>
<dbReference type="GO" id="GO:0008270">
    <property type="term" value="F:zinc ion binding"/>
    <property type="evidence" value="ECO:0007669"/>
    <property type="project" value="UniProtKB-KW"/>
</dbReference>
<feature type="compositionally biased region" description="Pro residues" evidence="7">
    <location>
        <begin position="149"/>
        <end position="161"/>
    </location>
</feature>
<feature type="region of interest" description="Disordered" evidence="7">
    <location>
        <begin position="1"/>
        <end position="242"/>
    </location>
</feature>
<dbReference type="InterPro" id="IPR000679">
    <property type="entry name" value="Znf_GATA"/>
</dbReference>
<accession>A0AAD4Q7I1</accession>